<name>A0AAU7MB50_9ACTN</name>
<dbReference type="Pfam" id="PF00668">
    <property type="entry name" value="Condensation"/>
    <property type="match status" value="1"/>
</dbReference>
<dbReference type="InterPro" id="IPR020845">
    <property type="entry name" value="AMP-binding_CS"/>
</dbReference>
<dbReference type="InterPro" id="IPR001242">
    <property type="entry name" value="Condensation_dom"/>
</dbReference>
<dbReference type="RefSeq" id="WP_350935102.1">
    <property type="nucleotide sequence ID" value="NZ_CP157762.1"/>
</dbReference>
<dbReference type="GO" id="GO:0043041">
    <property type="term" value="P:amino acid activation for nonribosomal peptide biosynthetic process"/>
    <property type="evidence" value="ECO:0007669"/>
    <property type="project" value="TreeGrafter"/>
</dbReference>
<dbReference type="Gene3D" id="3.40.50.980">
    <property type="match status" value="2"/>
</dbReference>
<dbReference type="GO" id="GO:0009239">
    <property type="term" value="P:enterobactin biosynthetic process"/>
    <property type="evidence" value="ECO:0007669"/>
    <property type="project" value="TreeGrafter"/>
</dbReference>
<dbReference type="InterPro" id="IPR023213">
    <property type="entry name" value="CAT-like_dom_sf"/>
</dbReference>
<evidence type="ECO:0000313" key="4">
    <source>
        <dbReference type="EMBL" id="XBP94835.1"/>
    </source>
</evidence>
<dbReference type="PANTHER" id="PTHR45527">
    <property type="entry name" value="NONRIBOSOMAL PEPTIDE SYNTHETASE"/>
    <property type="match status" value="1"/>
</dbReference>
<dbReference type="GO" id="GO:0031177">
    <property type="term" value="F:phosphopantetheine binding"/>
    <property type="evidence" value="ECO:0007669"/>
    <property type="project" value="TreeGrafter"/>
</dbReference>
<dbReference type="InterPro" id="IPR010071">
    <property type="entry name" value="AA_adenyl_dom"/>
</dbReference>
<dbReference type="Pfam" id="PF00501">
    <property type="entry name" value="AMP-binding"/>
    <property type="match status" value="1"/>
</dbReference>
<dbReference type="Gene3D" id="3.30.559.30">
    <property type="entry name" value="Nonribosomal peptide synthetase, condensation domain"/>
    <property type="match status" value="1"/>
</dbReference>
<reference evidence="4" key="1">
    <citation type="submission" date="2024-01" db="EMBL/GenBank/DDBJ databases">
        <title>The genome sequence of Micromonospora mangrovi CCTCC AA 2012012.</title>
        <authorList>
            <person name="Gao J."/>
        </authorList>
    </citation>
    <scope>NUCLEOTIDE SEQUENCE</scope>
    <source>
        <strain evidence="4">CCTCC AA 2012012</strain>
    </source>
</reference>
<dbReference type="InterPro" id="IPR000873">
    <property type="entry name" value="AMP-dep_synth/lig_dom"/>
</dbReference>
<reference evidence="5" key="2">
    <citation type="submission" date="2024-06" db="EMBL/GenBank/DDBJ databases">
        <title>Micromonospora mangrovi CCTCC AA 2012012 genome sequences.</title>
        <authorList>
            <person name="Gao J."/>
        </authorList>
    </citation>
    <scope>NUCLEOTIDE SEQUENCE</scope>
    <source>
        <strain evidence="5">CCTCC AA 2012012</strain>
    </source>
</reference>
<dbReference type="Pfam" id="PF13193">
    <property type="entry name" value="AMP-binding_C"/>
    <property type="match status" value="1"/>
</dbReference>
<dbReference type="Gene3D" id="2.30.38.10">
    <property type="entry name" value="Luciferase, Domain 3"/>
    <property type="match status" value="1"/>
</dbReference>
<evidence type="ECO:0000259" key="2">
    <source>
        <dbReference type="Pfam" id="PF00668"/>
    </source>
</evidence>
<sequence length="1071" mass="112525">MIDNPTAAWLADLARESLAVSGVEQITDAQLDAVSFIGLGGDSLRAFSLIGSAAARGVRLRVADLLADVPLGQVLQRAATAQPVDGTVGAARPAVRSGDPVPTASVSSMQEGLWLGNRILGDAPYCLVFACHLTGELQPTLLEQAIRQTARRHDGLRTVFPISGGRVTRQVTDLEPTLERLPYDSVAALAEQVRREPFALARRPPIRFALTSSGPQRHALVLAVHHILLDGWSIALVLREIFARYDALVTGERYEPGPSVPADAYDGWLRQRRAEGAVAGQLAFWKHQLDGVPESLELPSNKLRAPLRDARGARVPVDLGPELTGRVRAAAATAGITTTAFMLAALGLTVARHTDVERLVIGMPVAGRPPELAELVGLTVNLLPVRVDVRPDASVADHLSTVHRSLVASLDNDAVPFAEIVDALGVVSSARQHPLAQIAFGVHHDVVPAAIPSRFLDIEVEEGHGGGSQYDLELFLNRAEPTLAGHLEYATDVWDARDAAGFLAGWTAALAALAGDPGARLDSIRCIGAEGRARLDALAVGGVDEASDRAGSLDDWFRAQVARTPDAPAVRDGAVTLSYAELDRAVTRQADALRQAGVAVGDRVLVACPPSVAEVVAVLGVVRTGAAYCGLDRQAPAARIAQILGTLRPRAVLGADADSPATRVGARLVPTWHPDWSATRATDAAAAEDAVGADADGVQADPATRLAYVAFTSGSTGGPKGVCVPHRGVQRLVTGLPRYAPLGPGDRVLRMSPLSFDASTLEIWGALLTGAAVEIGPADLGDPGELGRFVSERGITAAWFTAGLFRLLVDFALDRLGGLRVLLTGGDVVSAAHVRAVLDRHPGLTVVNGYGPTENTTFTTVHPMRSAAEVDDPVPIGRPVAGTGIHILDAHQREVPPGAVGELYTSGVGLAAGYLDDPERTAAAFGRFCPDLPERLYRTGDLVRLAADGTVRFLGRRDHQVKVRGFRIELDEIRSAVLRAAGGGVADCLVLTAGRDSSDKQLVAAVVPAAGAPRPDPAALIGELGAVLPAYMVPRKWAVLSELPVTPNGKIDRDAIVRLAATPAHSSARQS</sequence>
<dbReference type="InterPro" id="IPR025110">
    <property type="entry name" value="AMP-bd_C"/>
</dbReference>
<gene>
    <name evidence="5" type="ORF">ABUL08_05460</name>
    <name evidence="4" type="ORF">VK199_05415</name>
</gene>
<dbReference type="InterPro" id="IPR036736">
    <property type="entry name" value="ACP-like_sf"/>
</dbReference>
<evidence type="ECO:0000259" key="3">
    <source>
        <dbReference type="Pfam" id="PF13193"/>
    </source>
</evidence>
<feature type="domain" description="AMP-dependent synthetase/ligase" evidence="1">
    <location>
        <begin position="557"/>
        <end position="915"/>
    </location>
</feature>
<dbReference type="Gene3D" id="1.10.1200.10">
    <property type="entry name" value="ACP-like"/>
    <property type="match status" value="1"/>
</dbReference>
<organism evidence="4">
    <name type="scientific">Micromonospora sp. CCTCC AA 2012012</name>
    <dbReference type="NCBI Taxonomy" id="3111921"/>
    <lineage>
        <taxon>Bacteria</taxon>
        <taxon>Bacillati</taxon>
        <taxon>Actinomycetota</taxon>
        <taxon>Actinomycetes</taxon>
        <taxon>Micromonosporales</taxon>
        <taxon>Micromonosporaceae</taxon>
        <taxon>Micromonospora</taxon>
    </lineage>
</organism>
<dbReference type="SUPFAM" id="SSF56801">
    <property type="entry name" value="Acetyl-CoA synthetase-like"/>
    <property type="match status" value="1"/>
</dbReference>
<dbReference type="GO" id="GO:0047527">
    <property type="term" value="F:2,3-dihydroxybenzoate-serine ligase activity"/>
    <property type="evidence" value="ECO:0007669"/>
    <property type="project" value="TreeGrafter"/>
</dbReference>
<dbReference type="PROSITE" id="PS00455">
    <property type="entry name" value="AMP_BINDING"/>
    <property type="match status" value="1"/>
</dbReference>
<accession>A0AAU7MB50</accession>
<dbReference type="InterPro" id="IPR045851">
    <property type="entry name" value="AMP-bd_C_sf"/>
</dbReference>
<dbReference type="SUPFAM" id="SSF52777">
    <property type="entry name" value="CoA-dependent acyltransferases"/>
    <property type="match status" value="2"/>
</dbReference>
<proteinExistence type="predicted"/>
<feature type="domain" description="AMP-binding enzyme C-terminal" evidence="3">
    <location>
        <begin position="984"/>
        <end position="1050"/>
    </location>
</feature>
<dbReference type="Gene3D" id="3.30.300.30">
    <property type="match status" value="1"/>
</dbReference>
<feature type="domain" description="Condensation" evidence="2">
    <location>
        <begin position="104"/>
        <end position="532"/>
    </location>
</feature>
<dbReference type="EMBL" id="CP159342">
    <property type="protein sequence ID" value="XCH75538.1"/>
    <property type="molecule type" value="Genomic_DNA"/>
</dbReference>
<dbReference type="CDD" id="cd12117">
    <property type="entry name" value="A_NRPS_Srf_like"/>
    <property type="match status" value="1"/>
</dbReference>
<dbReference type="PANTHER" id="PTHR45527:SF1">
    <property type="entry name" value="FATTY ACID SYNTHASE"/>
    <property type="match status" value="1"/>
</dbReference>
<dbReference type="GO" id="GO:0008610">
    <property type="term" value="P:lipid biosynthetic process"/>
    <property type="evidence" value="ECO:0007669"/>
    <property type="project" value="UniProtKB-ARBA"/>
</dbReference>
<dbReference type="NCBIfam" id="TIGR01733">
    <property type="entry name" value="AA-adenyl-dom"/>
    <property type="match status" value="1"/>
</dbReference>
<dbReference type="AlphaFoldDB" id="A0AAU7MB50"/>
<dbReference type="GO" id="GO:0009366">
    <property type="term" value="C:enterobactin synthetase complex"/>
    <property type="evidence" value="ECO:0007669"/>
    <property type="project" value="TreeGrafter"/>
</dbReference>
<evidence type="ECO:0000313" key="5">
    <source>
        <dbReference type="EMBL" id="XCH75538.1"/>
    </source>
</evidence>
<dbReference type="GO" id="GO:0005829">
    <property type="term" value="C:cytosol"/>
    <property type="evidence" value="ECO:0007669"/>
    <property type="project" value="TreeGrafter"/>
</dbReference>
<protein>
    <submittedName>
        <fullName evidence="4">Amino acid adenylation domain-containing protein</fullName>
    </submittedName>
</protein>
<dbReference type="Gene3D" id="3.30.559.10">
    <property type="entry name" value="Chloramphenicol acetyltransferase-like domain"/>
    <property type="match status" value="1"/>
</dbReference>
<dbReference type="EMBL" id="CP157762">
    <property type="protein sequence ID" value="XBP94835.1"/>
    <property type="molecule type" value="Genomic_DNA"/>
</dbReference>
<evidence type="ECO:0000259" key="1">
    <source>
        <dbReference type="Pfam" id="PF00501"/>
    </source>
</evidence>